<dbReference type="EMBL" id="HACA01007511">
    <property type="protein sequence ID" value="CDW24872.1"/>
    <property type="molecule type" value="Transcribed_RNA"/>
</dbReference>
<dbReference type="AlphaFoldDB" id="A0A0K2TH19"/>
<reference evidence="1" key="1">
    <citation type="submission" date="2014-05" db="EMBL/GenBank/DDBJ databases">
        <authorList>
            <person name="Chronopoulou M."/>
        </authorList>
    </citation>
    <scope>NUCLEOTIDE SEQUENCE</scope>
    <source>
        <tissue evidence="1">Whole organism</tissue>
    </source>
</reference>
<sequence>GKENSLSGLPIPKKGAAKKDTGISTLVIGHNVSAEKNFSFSIFSLIYIETKLSYE</sequence>
<organism evidence="1">
    <name type="scientific">Lepeophtheirus salmonis</name>
    <name type="common">Salmon louse</name>
    <name type="synonym">Caligus salmonis</name>
    <dbReference type="NCBI Taxonomy" id="72036"/>
    <lineage>
        <taxon>Eukaryota</taxon>
        <taxon>Metazoa</taxon>
        <taxon>Ecdysozoa</taxon>
        <taxon>Arthropoda</taxon>
        <taxon>Crustacea</taxon>
        <taxon>Multicrustacea</taxon>
        <taxon>Hexanauplia</taxon>
        <taxon>Copepoda</taxon>
        <taxon>Siphonostomatoida</taxon>
        <taxon>Caligidae</taxon>
        <taxon>Lepeophtheirus</taxon>
    </lineage>
</organism>
<feature type="non-terminal residue" evidence="1">
    <location>
        <position position="1"/>
    </location>
</feature>
<proteinExistence type="predicted"/>
<protein>
    <submittedName>
        <fullName evidence="1">Uncharacterized protein</fullName>
    </submittedName>
</protein>
<name>A0A0K2TH19_LEPSM</name>
<accession>A0A0K2TH19</accession>
<evidence type="ECO:0000313" key="1">
    <source>
        <dbReference type="EMBL" id="CDW24872.1"/>
    </source>
</evidence>